<feature type="domain" description="BHLH" evidence="4">
    <location>
        <begin position="320"/>
        <end position="369"/>
    </location>
</feature>
<feature type="region of interest" description="Disordered" evidence="3">
    <location>
        <begin position="309"/>
        <end position="334"/>
    </location>
</feature>
<organism evidence="5 6">
    <name type="scientific">Vanilla planifolia</name>
    <name type="common">Vanilla</name>
    <dbReference type="NCBI Taxonomy" id="51239"/>
    <lineage>
        <taxon>Eukaryota</taxon>
        <taxon>Viridiplantae</taxon>
        <taxon>Streptophyta</taxon>
        <taxon>Embryophyta</taxon>
        <taxon>Tracheophyta</taxon>
        <taxon>Spermatophyta</taxon>
        <taxon>Magnoliopsida</taxon>
        <taxon>Liliopsida</taxon>
        <taxon>Asparagales</taxon>
        <taxon>Orchidaceae</taxon>
        <taxon>Vanilloideae</taxon>
        <taxon>Vanilleae</taxon>
        <taxon>Vanilla</taxon>
    </lineage>
</organism>
<sequence>MATNLIDLCDLYPIPVHPLETFGYDEVIEGGLLPSSFNICPQLLFHSNEPFLQEGLCQRDGKESFFSEEVVWDAISSDPFYDCLTKYIETTQVDDQFIPSFKDKDVNMIPNISNCLVPNGAIMSDIDMEGFYHNYPALGEELEVVMLSENDSKSLACPIDFDIYEGILRSSMLELHDNELIDDQLEVEVLETVGSSLKKHGVVLEESGNNDLIGEVVYTPVDDDPGRPEYAFSCHNFSAKCPDSCRTQCEVRGLLGSEYSINKNKRISSLHSNSEDHTSDPDAWPSNFVSMPPSNEYQMDDADEHLKNFFEKSQRSKRKAEKRERKGRRPRDRQLIQDRIKELRELIPNGTQCSIDELLERTVKHMMFLQSIAVRAEKLNQSIRSKVVYDLCEGCFLIKIDRDNFSNCLNIIIVIITAPKISFNYVMLYGSMLAFETSHN</sequence>
<accession>A0A835RP68</accession>
<dbReference type="EMBL" id="JADCNM010000003">
    <property type="protein sequence ID" value="KAG0489512.1"/>
    <property type="molecule type" value="Genomic_DNA"/>
</dbReference>
<evidence type="ECO:0000259" key="4">
    <source>
        <dbReference type="PROSITE" id="PS50888"/>
    </source>
</evidence>
<evidence type="ECO:0000256" key="1">
    <source>
        <dbReference type="ARBA" id="ARBA00023015"/>
    </source>
</evidence>
<feature type="compositionally biased region" description="Basic residues" evidence="3">
    <location>
        <begin position="315"/>
        <end position="331"/>
    </location>
</feature>
<evidence type="ECO:0000313" key="5">
    <source>
        <dbReference type="EMBL" id="KAG0489512.1"/>
    </source>
</evidence>
<keyword evidence="2" id="KW-0804">Transcription</keyword>
<reference evidence="5 6" key="1">
    <citation type="journal article" date="2020" name="Nat. Food">
        <title>A phased Vanilla planifolia genome enables genetic improvement of flavour and production.</title>
        <authorList>
            <person name="Hasing T."/>
            <person name="Tang H."/>
            <person name="Brym M."/>
            <person name="Khazi F."/>
            <person name="Huang T."/>
            <person name="Chambers A.H."/>
        </authorList>
    </citation>
    <scope>NUCLEOTIDE SEQUENCE [LARGE SCALE GENOMIC DNA]</scope>
    <source>
        <tissue evidence="5">Leaf</tissue>
    </source>
</reference>
<protein>
    <recommendedName>
        <fullName evidence="4">BHLH domain-containing protein</fullName>
    </recommendedName>
</protein>
<evidence type="ECO:0000256" key="3">
    <source>
        <dbReference type="SAM" id="MobiDB-lite"/>
    </source>
</evidence>
<dbReference type="AlphaFoldDB" id="A0A835RP68"/>
<dbReference type="PANTHER" id="PTHR46196">
    <property type="entry name" value="TRANSCRIPTION FACTOR BHLH155-LIKE ISOFORM X1-RELATED"/>
    <property type="match status" value="1"/>
</dbReference>
<name>A0A835RP68_VANPL</name>
<dbReference type="Pfam" id="PF23176">
    <property type="entry name" value="bHLH_LHW"/>
    <property type="match status" value="1"/>
</dbReference>
<dbReference type="GO" id="GO:0003700">
    <property type="term" value="F:DNA-binding transcription factor activity"/>
    <property type="evidence" value="ECO:0007669"/>
    <property type="project" value="InterPro"/>
</dbReference>
<dbReference type="PANTHER" id="PTHR46196:SF3">
    <property type="entry name" value="TRANSCRIPTION FACTOR LHW-LIKE ISOFORM X1"/>
    <property type="match status" value="1"/>
</dbReference>
<evidence type="ECO:0000256" key="2">
    <source>
        <dbReference type="ARBA" id="ARBA00023163"/>
    </source>
</evidence>
<feature type="region of interest" description="Disordered" evidence="3">
    <location>
        <begin position="269"/>
        <end position="297"/>
    </location>
</feature>
<dbReference type="GO" id="GO:0046983">
    <property type="term" value="F:protein dimerization activity"/>
    <property type="evidence" value="ECO:0007669"/>
    <property type="project" value="InterPro"/>
</dbReference>
<feature type="compositionally biased region" description="Polar residues" evidence="3">
    <location>
        <begin position="287"/>
        <end position="297"/>
    </location>
</feature>
<keyword evidence="1" id="KW-0805">Transcription regulation</keyword>
<dbReference type="PROSITE" id="PS50888">
    <property type="entry name" value="BHLH"/>
    <property type="match status" value="1"/>
</dbReference>
<gene>
    <name evidence="5" type="ORF">HPP92_006375</name>
</gene>
<dbReference type="InterPro" id="IPR011598">
    <property type="entry name" value="bHLH_dom"/>
</dbReference>
<proteinExistence type="predicted"/>
<evidence type="ECO:0000313" key="6">
    <source>
        <dbReference type="Proteomes" id="UP000639772"/>
    </source>
</evidence>
<dbReference type="InterPro" id="IPR043561">
    <property type="entry name" value="LHW-like"/>
</dbReference>
<comment type="caution">
    <text evidence="5">The sequence shown here is derived from an EMBL/GenBank/DDBJ whole genome shotgun (WGS) entry which is preliminary data.</text>
</comment>
<dbReference type="Proteomes" id="UP000639772">
    <property type="component" value="Chromosome 3"/>
</dbReference>